<evidence type="ECO:0000256" key="3">
    <source>
        <dbReference type="ARBA" id="ARBA00023004"/>
    </source>
</evidence>
<protein>
    <submittedName>
        <fullName evidence="8">Cytochrome c, class I</fullName>
    </submittedName>
</protein>
<feature type="chain" id="PRO_5004180042" evidence="6">
    <location>
        <begin position="29"/>
        <end position="201"/>
    </location>
</feature>
<evidence type="ECO:0000256" key="6">
    <source>
        <dbReference type="SAM" id="SignalP"/>
    </source>
</evidence>
<dbReference type="SUPFAM" id="SSF46626">
    <property type="entry name" value="Cytochrome c"/>
    <property type="match status" value="1"/>
</dbReference>
<feature type="signal peptide" evidence="6">
    <location>
        <begin position="1"/>
        <end position="28"/>
    </location>
</feature>
<dbReference type="PROSITE" id="PS51007">
    <property type="entry name" value="CYTC"/>
    <property type="match status" value="1"/>
</dbReference>
<dbReference type="EMBL" id="CP000390">
    <property type="protein sequence ID" value="ABG64267.1"/>
    <property type="molecule type" value="Genomic_DNA"/>
</dbReference>
<evidence type="ECO:0000256" key="5">
    <source>
        <dbReference type="SAM" id="MobiDB-lite"/>
    </source>
</evidence>
<dbReference type="STRING" id="266779.Meso_2891"/>
<keyword evidence="1 4" id="KW-0349">Heme</keyword>
<organism evidence="8">
    <name type="scientific">Chelativorans sp. (strain BNC1)</name>
    <dbReference type="NCBI Taxonomy" id="266779"/>
    <lineage>
        <taxon>Bacteria</taxon>
        <taxon>Pseudomonadati</taxon>
        <taxon>Pseudomonadota</taxon>
        <taxon>Alphaproteobacteria</taxon>
        <taxon>Hyphomicrobiales</taxon>
        <taxon>Phyllobacteriaceae</taxon>
        <taxon>Chelativorans</taxon>
    </lineage>
</organism>
<dbReference type="InterPro" id="IPR009056">
    <property type="entry name" value="Cyt_c-like_dom"/>
</dbReference>
<evidence type="ECO:0000256" key="4">
    <source>
        <dbReference type="PROSITE-ProRule" id="PRU00433"/>
    </source>
</evidence>
<reference evidence="8" key="1">
    <citation type="submission" date="2006-06" db="EMBL/GenBank/DDBJ databases">
        <title>Complete sequence of chromosome of Chelativorans sp. BNC1.</title>
        <authorList>
            <consortium name="US DOE Joint Genome Institute"/>
            <person name="Copeland A."/>
            <person name="Lucas S."/>
            <person name="Lapidus A."/>
            <person name="Barry K."/>
            <person name="Detter J.C."/>
            <person name="Glavina del Rio T."/>
            <person name="Hammon N."/>
            <person name="Israni S."/>
            <person name="Dalin E."/>
            <person name="Tice H."/>
            <person name="Pitluck S."/>
            <person name="Chertkov O."/>
            <person name="Brettin T."/>
            <person name="Bruce D."/>
            <person name="Han C."/>
            <person name="Tapia R."/>
            <person name="Gilna P."/>
            <person name="Schmutz J."/>
            <person name="Larimer F."/>
            <person name="Land M."/>
            <person name="Hauser L."/>
            <person name="Kyrpides N."/>
            <person name="Mikhailova N."/>
            <person name="Richardson P."/>
        </authorList>
    </citation>
    <scope>NUCLEOTIDE SEQUENCE</scope>
    <source>
        <strain evidence="8">BNC1</strain>
    </source>
</reference>
<gene>
    <name evidence="8" type="ordered locus">Meso_2891</name>
</gene>
<feature type="compositionally biased region" description="Low complexity" evidence="5">
    <location>
        <begin position="174"/>
        <end position="188"/>
    </location>
</feature>
<evidence type="ECO:0000256" key="1">
    <source>
        <dbReference type="ARBA" id="ARBA00022617"/>
    </source>
</evidence>
<dbReference type="GO" id="GO:0046872">
    <property type="term" value="F:metal ion binding"/>
    <property type="evidence" value="ECO:0007669"/>
    <property type="project" value="UniProtKB-KW"/>
</dbReference>
<dbReference type="KEGG" id="mes:Meso_2891"/>
<dbReference type="AlphaFoldDB" id="Q11EA8"/>
<evidence type="ECO:0000259" key="7">
    <source>
        <dbReference type="PROSITE" id="PS51007"/>
    </source>
</evidence>
<dbReference type="Gene3D" id="1.10.760.10">
    <property type="entry name" value="Cytochrome c-like domain"/>
    <property type="match status" value="1"/>
</dbReference>
<keyword evidence="3 4" id="KW-0408">Iron</keyword>
<keyword evidence="6" id="KW-0732">Signal</keyword>
<proteinExistence type="predicted"/>
<feature type="region of interest" description="Disordered" evidence="5">
    <location>
        <begin position="141"/>
        <end position="201"/>
    </location>
</feature>
<dbReference type="GO" id="GO:0009055">
    <property type="term" value="F:electron transfer activity"/>
    <property type="evidence" value="ECO:0007669"/>
    <property type="project" value="InterPro"/>
</dbReference>
<evidence type="ECO:0000256" key="2">
    <source>
        <dbReference type="ARBA" id="ARBA00022723"/>
    </source>
</evidence>
<dbReference type="HOGENOM" id="CLU_1546149_0_0_5"/>
<name>Q11EA8_CHESB</name>
<dbReference type="Pfam" id="PF13442">
    <property type="entry name" value="Cytochrome_CBB3"/>
    <property type="match status" value="1"/>
</dbReference>
<dbReference type="InterPro" id="IPR036909">
    <property type="entry name" value="Cyt_c-like_dom_sf"/>
</dbReference>
<sequence precursor="true">MPLRLRRLILASSFGLVAVSIAAGSAAAAGFTAEQAAAGQSAYNTNCARCHGARLEGTEAPALVGTDVMQNWETAGGLYDFISVAMPPDAPGALGEETYINIIAYIMSFNGAQPGDVPMAAGEGLYKISLAAETAAGAAAAQDAGADTPETAAADSTPVPQAYTWGKQLPGGSPPAAAQQAKPAVPQAYTWGKQLPQASPQ</sequence>
<feature type="domain" description="Cytochrome c" evidence="7">
    <location>
        <begin position="34"/>
        <end position="110"/>
    </location>
</feature>
<evidence type="ECO:0000313" key="8">
    <source>
        <dbReference type="EMBL" id="ABG64267.1"/>
    </source>
</evidence>
<dbReference type="eggNOG" id="COG2010">
    <property type="taxonomic scope" value="Bacteria"/>
</dbReference>
<dbReference type="GO" id="GO:0020037">
    <property type="term" value="F:heme binding"/>
    <property type="evidence" value="ECO:0007669"/>
    <property type="project" value="InterPro"/>
</dbReference>
<accession>Q11EA8</accession>
<keyword evidence="2 4" id="KW-0479">Metal-binding</keyword>